<dbReference type="GO" id="GO:0016491">
    <property type="term" value="F:oxidoreductase activity"/>
    <property type="evidence" value="ECO:0007669"/>
    <property type="project" value="InterPro"/>
</dbReference>
<dbReference type="PATRIC" id="fig|345309.4.peg.1403"/>
<dbReference type="EMBL" id="JZRB01000021">
    <property type="protein sequence ID" value="KJV33757.1"/>
    <property type="molecule type" value="Genomic_DNA"/>
</dbReference>
<dbReference type="InterPro" id="IPR018713">
    <property type="entry name" value="MPAB/Lcp_cat_dom"/>
</dbReference>
<evidence type="ECO:0000313" key="2">
    <source>
        <dbReference type="EMBL" id="KJV33757.1"/>
    </source>
</evidence>
<organism evidence="2 3">
    <name type="scientific">Luteibacter yeojuensis</name>
    <dbReference type="NCBI Taxonomy" id="345309"/>
    <lineage>
        <taxon>Bacteria</taxon>
        <taxon>Pseudomonadati</taxon>
        <taxon>Pseudomonadota</taxon>
        <taxon>Gammaproteobacteria</taxon>
        <taxon>Lysobacterales</taxon>
        <taxon>Rhodanobacteraceae</taxon>
        <taxon>Luteibacter</taxon>
    </lineage>
</organism>
<dbReference type="OrthoDB" id="108890at2"/>
<accession>A0A0F3KS19</accession>
<name>A0A0F3KS19_9GAMM</name>
<feature type="domain" description="ER-bound oxygenase mpaB/mpaB'/Rubber oxygenase catalytic" evidence="1">
    <location>
        <begin position="48"/>
        <end position="271"/>
    </location>
</feature>
<evidence type="ECO:0000259" key="1">
    <source>
        <dbReference type="Pfam" id="PF09995"/>
    </source>
</evidence>
<dbReference type="AlphaFoldDB" id="A0A0F3KS19"/>
<dbReference type="PANTHER" id="PTHR36151:SF3">
    <property type="entry name" value="ER-BOUND OXYGENASE MPAB_MPAB'_RUBBER OXYGENASE CATALYTIC DOMAIN-CONTAINING PROTEIN"/>
    <property type="match status" value="1"/>
</dbReference>
<reference evidence="2 3" key="1">
    <citation type="submission" date="2015-03" db="EMBL/GenBank/DDBJ databases">
        <title>Draft genome sequence of Luteibacter yeojuensis strain SU11.</title>
        <authorList>
            <person name="Sulaiman J."/>
            <person name="Priya K."/>
            <person name="Chan K.-G."/>
        </authorList>
    </citation>
    <scope>NUCLEOTIDE SEQUENCE [LARGE SCALE GENOMIC DNA]</scope>
    <source>
        <strain evidence="2 3">SU11</strain>
    </source>
</reference>
<dbReference type="RefSeq" id="WP_045829502.1">
    <property type="nucleotide sequence ID" value="NZ_JZRB01000021.1"/>
</dbReference>
<dbReference type="PANTHER" id="PTHR36151">
    <property type="entry name" value="BLR2777 PROTEIN"/>
    <property type="match status" value="1"/>
</dbReference>
<dbReference type="Pfam" id="PF09995">
    <property type="entry name" value="MPAB_Lcp_cat"/>
    <property type="match status" value="1"/>
</dbReference>
<keyword evidence="3" id="KW-1185">Reference proteome</keyword>
<proteinExistence type="predicted"/>
<protein>
    <recommendedName>
        <fullName evidence="1">ER-bound oxygenase mpaB/mpaB'/Rubber oxygenase catalytic domain-containing protein</fullName>
    </recommendedName>
</protein>
<dbReference type="Proteomes" id="UP000033651">
    <property type="component" value="Unassembled WGS sequence"/>
</dbReference>
<comment type="caution">
    <text evidence="2">The sequence shown here is derived from an EMBL/GenBank/DDBJ whole genome shotgun (WGS) entry which is preliminary data.</text>
</comment>
<evidence type="ECO:0000313" key="3">
    <source>
        <dbReference type="Proteomes" id="UP000033651"/>
    </source>
</evidence>
<sequence length="316" mass="33961">MLRRLLAPASAPIKRWVLTAFPKPATGAIEYEHPAGDPGLFGPDTVTWRVHNDFCGMLAGGLCALYLQTLHPRALAGVWDHSNFREDLVGRLRRTTNFVGATTYAPTAAARGLIERVKQIHAHVRGVDESGQPYAADDPELLTWVHVSEMASFLAGFRAYGPIGVPDAAADAYFNETRRVAEALGARDVPGSVAALDAYVAGVVPTLAYTDRTRVVLEVLADLDLPVPLAGLSRDVFLHAGAYLLPPWAASLLRRTPADQVKARVAAATLRGMAPLFRAALTDGVAIRSCRRVGVDRQLLTAWPARFASPSAKRAG</sequence>
<gene>
    <name evidence="2" type="ORF">VI08_10330</name>
</gene>